<organism evidence="1 2">
    <name type="scientific">Geodia barretti</name>
    <name type="common">Barrett's horny sponge</name>
    <dbReference type="NCBI Taxonomy" id="519541"/>
    <lineage>
        <taxon>Eukaryota</taxon>
        <taxon>Metazoa</taxon>
        <taxon>Porifera</taxon>
        <taxon>Demospongiae</taxon>
        <taxon>Heteroscleromorpha</taxon>
        <taxon>Tetractinellida</taxon>
        <taxon>Astrophorina</taxon>
        <taxon>Geodiidae</taxon>
        <taxon>Geodia</taxon>
    </lineage>
</organism>
<name>A0AA35QVN9_GEOBA</name>
<dbReference type="AlphaFoldDB" id="A0AA35QVN9"/>
<proteinExistence type="predicted"/>
<sequence length="337" mass="38132">MRSAVREDADALAEFCAQVFMDEPLAESSGTGTEAYWIANWIRDLLGKPHPTLKPDDIIIVEDVEKGCIASTTTYLTQTWSYDGVEFEIGRLEIVVLGIASYYRLFGYEYALPAEGGRYTPVASLPRWGKDEERRFQLREPVEDDVPFITQILEASTQRSMVSAVFREEEVKYFTFDRNPRSAVCHKTAILCKSDGEGLGEPIGVLMYAMIVEVDEGVNLRMEMLEPRYWREALPSLLKELSELAEKAAEGHHDPEREIKSIRQDLQPDHPAYVFDDGALGHPPERQYGWYVRVPDVAAFMQKISPALEARIGATLHAGITGNVEIRVDRDRICDQI</sequence>
<keyword evidence="2" id="KW-1185">Reference proteome</keyword>
<accession>A0AA35QVN9</accession>
<reference evidence="1" key="1">
    <citation type="submission" date="2023-03" db="EMBL/GenBank/DDBJ databases">
        <authorList>
            <person name="Steffen K."/>
            <person name="Cardenas P."/>
        </authorList>
    </citation>
    <scope>NUCLEOTIDE SEQUENCE</scope>
</reference>
<gene>
    <name evidence="1" type="ORF">GBAR_LOCUS1020</name>
</gene>
<dbReference type="Proteomes" id="UP001174909">
    <property type="component" value="Unassembled WGS sequence"/>
</dbReference>
<protein>
    <submittedName>
        <fullName evidence="1">Uncharacterized protein</fullName>
    </submittedName>
</protein>
<evidence type="ECO:0000313" key="2">
    <source>
        <dbReference type="Proteomes" id="UP001174909"/>
    </source>
</evidence>
<evidence type="ECO:0000313" key="1">
    <source>
        <dbReference type="EMBL" id="CAI7992501.1"/>
    </source>
</evidence>
<comment type="caution">
    <text evidence="1">The sequence shown here is derived from an EMBL/GenBank/DDBJ whole genome shotgun (WGS) entry which is preliminary data.</text>
</comment>
<dbReference type="EMBL" id="CASHTH010000148">
    <property type="protein sequence ID" value="CAI7992501.1"/>
    <property type="molecule type" value="Genomic_DNA"/>
</dbReference>